<dbReference type="Proteomes" id="UP001164746">
    <property type="component" value="Chromosome 9"/>
</dbReference>
<keyword evidence="2" id="KW-1185">Reference proteome</keyword>
<sequence length="91" mass="9959">MFEHPGGTQPTGTVDVKIRRSAVDIIDLIFTFPDGIQTESVNLIEKQDRPNASTKADAGKSARERCAVSRLFNELAGDGLKVTILLWPCQC</sequence>
<evidence type="ECO:0000313" key="2">
    <source>
        <dbReference type="Proteomes" id="UP001164746"/>
    </source>
</evidence>
<name>A0ABY7F4D0_MYAAR</name>
<dbReference type="EMBL" id="CP111020">
    <property type="protein sequence ID" value="WAR14186.1"/>
    <property type="molecule type" value="Genomic_DNA"/>
</dbReference>
<accession>A0ABY7F4D0</accession>
<evidence type="ECO:0000313" key="1">
    <source>
        <dbReference type="EMBL" id="WAR14186.1"/>
    </source>
</evidence>
<protein>
    <submittedName>
        <fullName evidence="1">Uncharacterized protein</fullName>
    </submittedName>
</protein>
<proteinExistence type="predicted"/>
<organism evidence="1 2">
    <name type="scientific">Mya arenaria</name>
    <name type="common">Soft-shell clam</name>
    <dbReference type="NCBI Taxonomy" id="6604"/>
    <lineage>
        <taxon>Eukaryota</taxon>
        <taxon>Metazoa</taxon>
        <taxon>Spiralia</taxon>
        <taxon>Lophotrochozoa</taxon>
        <taxon>Mollusca</taxon>
        <taxon>Bivalvia</taxon>
        <taxon>Autobranchia</taxon>
        <taxon>Heteroconchia</taxon>
        <taxon>Euheterodonta</taxon>
        <taxon>Imparidentia</taxon>
        <taxon>Neoheterodontei</taxon>
        <taxon>Myida</taxon>
        <taxon>Myoidea</taxon>
        <taxon>Myidae</taxon>
        <taxon>Mya</taxon>
    </lineage>
</organism>
<gene>
    <name evidence="1" type="ORF">MAR_004291</name>
</gene>
<reference evidence="1" key="1">
    <citation type="submission" date="2022-11" db="EMBL/GenBank/DDBJ databases">
        <title>Centuries of genome instability and evolution in soft-shell clam transmissible cancer (bioRxiv).</title>
        <authorList>
            <person name="Hart S.F.M."/>
            <person name="Yonemitsu M.A."/>
            <person name="Giersch R.M."/>
            <person name="Beal B.F."/>
            <person name="Arriagada G."/>
            <person name="Davis B.W."/>
            <person name="Ostrander E.A."/>
            <person name="Goff S.P."/>
            <person name="Metzger M.J."/>
        </authorList>
    </citation>
    <scope>NUCLEOTIDE SEQUENCE</scope>
    <source>
        <strain evidence="1">MELC-2E11</strain>
        <tissue evidence="1">Siphon/mantle</tissue>
    </source>
</reference>